<proteinExistence type="inferred from homology"/>
<evidence type="ECO:0000313" key="4">
    <source>
        <dbReference type="EMBL" id="KNC70047.1"/>
    </source>
</evidence>
<dbReference type="RefSeq" id="XP_014143949.1">
    <property type="nucleotide sequence ID" value="XM_014288474.1"/>
</dbReference>
<evidence type="ECO:0000256" key="2">
    <source>
        <dbReference type="ARBA" id="ARBA00022801"/>
    </source>
</evidence>
<dbReference type="InterPro" id="IPR029058">
    <property type="entry name" value="AB_hydrolase_fold"/>
</dbReference>
<dbReference type="InterPro" id="IPR050565">
    <property type="entry name" value="LYPA1-2/EST-like"/>
</dbReference>
<dbReference type="GO" id="GO:0008474">
    <property type="term" value="F:palmitoyl-(protein) hydrolase activity"/>
    <property type="evidence" value="ECO:0007669"/>
    <property type="project" value="TreeGrafter"/>
</dbReference>
<dbReference type="AlphaFoldDB" id="A0A0L0F027"/>
<evidence type="ECO:0000256" key="1">
    <source>
        <dbReference type="ARBA" id="ARBA00006499"/>
    </source>
</evidence>
<comment type="similarity">
    <text evidence="1">Belongs to the AB hydrolase superfamily. AB hydrolase 2 family.</text>
</comment>
<feature type="domain" description="Phospholipase/carboxylesterase/thioesterase" evidence="3">
    <location>
        <begin position="1"/>
        <end position="56"/>
    </location>
</feature>
<gene>
    <name evidence="4" type="ORF">SARC_17432</name>
</gene>
<name>A0A0L0F027_9EUKA</name>
<dbReference type="PANTHER" id="PTHR10655">
    <property type="entry name" value="LYSOPHOSPHOLIPASE-RELATED"/>
    <property type="match status" value="1"/>
</dbReference>
<dbReference type="eggNOG" id="KOG2112">
    <property type="taxonomic scope" value="Eukaryota"/>
</dbReference>
<dbReference type="GO" id="GO:0052689">
    <property type="term" value="F:carboxylic ester hydrolase activity"/>
    <property type="evidence" value="ECO:0007669"/>
    <property type="project" value="TreeGrafter"/>
</dbReference>
<dbReference type="EMBL" id="KQ252351">
    <property type="protein sequence ID" value="KNC70047.1"/>
    <property type="molecule type" value="Genomic_DNA"/>
</dbReference>
<dbReference type="Gene3D" id="3.40.50.1820">
    <property type="entry name" value="alpha/beta hydrolase"/>
    <property type="match status" value="1"/>
</dbReference>
<accession>A0A0L0F027</accession>
<dbReference type="OrthoDB" id="2418081at2759"/>
<dbReference type="Pfam" id="PF02230">
    <property type="entry name" value="Abhydrolase_2"/>
    <property type="match status" value="1"/>
</dbReference>
<sequence length="61" mass="6426">GFSQGGAISLYAGLTYDKPLAAICCLSTWLPLNAEFPTGLKEANKKTPIFQAHGKATDEAV</sequence>
<dbReference type="STRING" id="667725.A0A0L0F027"/>
<keyword evidence="2" id="KW-0378">Hydrolase</keyword>
<reference evidence="4 5" key="1">
    <citation type="submission" date="2011-02" db="EMBL/GenBank/DDBJ databases">
        <title>The Genome Sequence of Sphaeroforma arctica JP610.</title>
        <authorList>
            <consortium name="The Broad Institute Genome Sequencing Platform"/>
            <person name="Russ C."/>
            <person name="Cuomo C."/>
            <person name="Young S.K."/>
            <person name="Zeng Q."/>
            <person name="Gargeya S."/>
            <person name="Alvarado L."/>
            <person name="Berlin A."/>
            <person name="Chapman S.B."/>
            <person name="Chen Z."/>
            <person name="Freedman E."/>
            <person name="Gellesch M."/>
            <person name="Goldberg J."/>
            <person name="Griggs A."/>
            <person name="Gujja S."/>
            <person name="Heilman E."/>
            <person name="Heiman D."/>
            <person name="Howarth C."/>
            <person name="Mehta T."/>
            <person name="Neiman D."/>
            <person name="Pearson M."/>
            <person name="Roberts A."/>
            <person name="Saif S."/>
            <person name="Shea T."/>
            <person name="Shenoy N."/>
            <person name="Sisk P."/>
            <person name="Stolte C."/>
            <person name="Sykes S."/>
            <person name="White J."/>
            <person name="Yandava C."/>
            <person name="Burger G."/>
            <person name="Gray M.W."/>
            <person name="Holland P.W.H."/>
            <person name="King N."/>
            <person name="Lang F.B.F."/>
            <person name="Roger A.J."/>
            <person name="Ruiz-Trillo I."/>
            <person name="Haas B."/>
            <person name="Nusbaum C."/>
            <person name="Birren B."/>
        </authorList>
    </citation>
    <scope>NUCLEOTIDE SEQUENCE [LARGE SCALE GENOMIC DNA]</scope>
    <source>
        <strain evidence="4 5">JP610</strain>
    </source>
</reference>
<dbReference type="GO" id="GO:0005737">
    <property type="term" value="C:cytoplasm"/>
    <property type="evidence" value="ECO:0007669"/>
    <property type="project" value="TreeGrafter"/>
</dbReference>
<evidence type="ECO:0000313" key="5">
    <source>
        <dbReference type="Proteomes" id="UP000054560"/>
    </source>
</evidence>
<feature type="non-terminal residue" evidence="4">
    <location>
        <position position="1"/>
    </location>
</feature>
<dbReference type="GeneID" id="25917936"/>
<dbReference type="PANTHER" id="PTHR10655:SF17">
    <property type="entry name" value="LYSOPHOSPHOLIPASE-LIKE PROTEIN 1"/>
    <property type="match status" value="1"/>
</dbReference>
<protein>
    <recommendedName>
        <fullName evidence="3">Phospholipase/carboxylesterase/thioesterase domain-containing protein</fullName>
    </recommendedName>
</protein>
<evidence type="ECO:0000259" key="3">
    <source>
        <dbReference type="Pfam" id="PF02230"/>
    </source>
</evidence>
<dbReference type="Proteomes" id="UP000054560">
    <property type="component" value="Unassembled WGS sequence"/>
</dbReference>
<dbReference type="InterPro" id="IPR003140">
    <property type="entry name" value="PLipase/COase/thioEstase"/>
</dbReference>
<keyword evidence="5" id="KW-1185">Reference proteome</keyword>
<organism evidence="4 5">
    <name type="scientific">Sphaeroforma arctica JP610</name>
    <dbReference type="NCBI Taxonomy" id="667725"/>
    <lineage>
        <taxon>Eukaryota</taxon>
        <taxon>Ichthyosporea</taxon>
        <taxon>Ichthyophonida</taxon>
        <taxon>Sphaeroforma</taxon>
    </lineage>
</organism>
<dbReference type="SUPFAM" id="SSF53474">
    <property type="entry name" value="alpha/beta-Hydrolases"/>
    <property type="match status" value="1"/>
</dbReference>